<proteinExistence type="predicted"/>
<dbReference type="AlphaFoldDB" id="A0A6A4XDT3"/>
<gene>
    <name evidence="1" type="ORF">FJT64_001523</name>
</gene>
<keyword evidence="2" id="KW-1185">Reference proteome</keyword>
<reference evidence="1 2" key="1">
    <citation type="submission" date="2019-07" db="EMBL/GenBank/DDBJ databases">
        <title>Draft genome assembly of a fouling barnacle, Amphibalanus amphitrite (Darwin, 1854): The first reference genome for Thecostraca.</title>
        <authorList>
            <person name="Kim W."/>
        </authorList>
    </citation>
    <scope>NUCLEOTIDE SEQUENCE [LARGE SCALE GENOMIC DNA]</scope>
    <source>
        <strain evidence="1">SNU_AA5</strain>
        <tissue evidence="1">Soma without cirri and trophi</tissue>
    </source>
</reference>
<accession>A0A6A4XDT3</accession>
<evidence type="ECO:0000313" key="2">
    <source>
        <dbReference type="Proteomes" id="UP000440578"/>
    </source>
</evidence>
<evidence type="ECO:0000313" key="1">
    <source>
        <dbReference type="EMBL" id="KAF0314520.1"/>
    </source>
</evidence>
<organism evidence="1 2">
    <name type="scientific">Amphibalanus amphitrite</name>
    <name type="common">Striped barnacle</name>
    <name type="synonym">Balanus amphitrite</name>
    <dbReference type="NCBI Taxonomy" id="1232801"/>
    <lineage>
        <taxon>Eukaryota</taxon>
        <taxon>Metazoa</taxon>
        <taxon>Ecdysozoa</taxon>
        <taxon>Arthropoda</taxon>
        <taxon>Crustacea</taxon>
        <taxon>Multicrustacea</taxon>
        <taxon>Cirripedia</taxon>
        <taxon>Thoracica</taxon>
        <taxon>Thoracicalcarea</taxon>
        <taxon>Balanomorpha</taxon>
        <taxon>Balanoidea</taxon>
        <taxon>Balanidae</taxon>
        <taxon>Amphibalaninae</taxon>
        <taxon>Amphibalanus</taxon>
    </lineage>
</organism>
<dbReference type="EMBL" id="VIIS01000015">
    <property type="protein sequence ID" value="KAF0314520.1"/>
    <property type="molecule type" value="Genomic_DNA"/>
</dbReference>
<comment type="caution">
    <text evidence="1">The sequence shown here is derived from an EMBL/GenBank/DDBJ whole genome shotgun (WGS) entry which is preliminary data.</text>
</comment>
<protein>
    <submittedName>
        <fullName evidence="1">Uncharacterized protein</fullName>
    </submittedName>
</protein>
<sequence length="74" mass="7753">MRLGSKAVSAVSAGRPPLDSVASVASRAFVRSGANPADYVVGLMYGSMVDFFCIGCAYEKEESCLAPDARSVFL</sequence>
<name>A0A6A4XDT3_AMPAM</name>
<dbReference type="Proteomes" id="UP000440578">
    <property type="component" value="Unassembled WGS sequence"/>
</dbReference>